<keyword evidence="2" id="KW-0805">Transcription regulation</keyword>
<dbReference type="FunFam" id="1.10.10.10:FF:000001">
    <property type="entry name" value="LysR family transcriptional regulator"/>
    <property type="match status" value="1"/>
</dbReference>
<dbReference type="InterPro" id="IPR050176">
    <property type="entry name" value="LTTR"/>
</dbReference>
<evidence type="ECO:0000313" key="7">
    <source>
        <dbReference type="Proteomes" id="UP000494108"/>
    </source>
</evidence>
<comment type="similarity">
    <text evidence="1">Belongs to the LysR transcriptional regulatory family.</text>
</comment>
<dbReference type="Pfam" id="PF00126">
    <property type="entry name" value="HTH_1"/>
    <property type="match status" value="1"/>
</dbReference>
<accession>A0A6S6Z931</accession>
<evidence type="ECO:0000256" key="4">
    <source>
        <dbReference type="ARBA" id="ARBA00023163"/>
    </source>
</evidence>
<dbReference type="PANTHER" id="PTHR30579:SF7">
    <property type="entry name" value="HTH-TYPE TRANSCRIPTIONAL REGULATOR LRHA-RELATED"/>
    <property type="match status" value="1"/>
</dbReference>
<dbReference type="InterPro" id="IPR036388">
    <property type="entry name" value="WH-like_DNA-bd_sf"/>
</dbReference>
<keyword evidence="4" id="KW-0804">Transcription</keyword>
<dbReference type="GO" id="GO:0003700">
    <property type="term" value="F:DNA-binding transcription factor activity"/>
    <property type="evidence" value="ECO:0007669"/>
    <property type="project" value="InterPro"/>
</dbReference>
<gene>
    <name evidence="6" type="primary">hdfR_3</name>
    <name evidence="6" type="ORF">LMG3431_01351</name>
</gene>
<evidence type="ECO:0000259" key="5">
    <source>
        <dbReference type="PROSITE" id="PS50931"/>
    </source>
</evidence>
<keyword evidence="3" id="KW-0238">DNA-binding</keyword>
<keyword evidence="7" id="KW-1185">Reference proteome</keyword>
<dbReference type="GO" id="GO:0003677">
    <property type="term" value="F:DNA binding"/>
    <property type="evidence" value="ECO:0007669"/>
    <property type="project" value="UniProtKB-KW"/>
</dbReference>
<dbReference type="SUPFAM" id="SSF53850">
    <property type="entry name" value="Periplasmic binding protein-like II"/>
    <property type="match status" value="1"/>
</dbReference>
<evidence type="ECO:0000256" key="3">
    <source>
        <dbReference type="ARBA" id="ARBA00023125"/>
    </source>
</evidence>
<organism evidence="6 7">
    <name type="scientific">Achromobacter pestifer</name>
    <dbReference type="NCBI Taxonomy" id="1353889"/>
    <lineage>
        <taxon>Bacteria</taxon>
        <taxon>Pseudomonadati</taxon>
        <taxon>Pseudomonadota</taxon>
        <taxon>Betaproteobacteria</taxon>
        <taxon>Burkholderiales</taxon>
        <taxon>Alcaligenaceae</taxon>
        <taxon>Achromobacter</taxon>
    </lineage>
</organism>
<name>A0A6S6Z931_9BURK</name>
<dbReference type="AlphaFoldDB" id="A0A6S6Z931"/>
<feature type="domain" description="HTH lysR-type" evidence="5">
    <location>
        <begin position="2"/>
        <end position="61"/>
    </location>
</feature>
<evidence type="ECO:0000313" key="6">
    <source>
        <dbReference type="EMBL" id="CAB3634360.1"/>
    </source>
</evidence>
<reference evidence="6 7" key="1">
    <citation type="submission" date="2020-04" db="EMBL/GenBank/DDBJ databases">
        <authorList>
            <person name="De Canck E."/>
        </authorList>
    </citation>
    <scope>NUCLEOTIDE SEQUENCE [LARGE SCALE GENOMIC DNA]</scope>
    <source>
        <strain evidence="6 7">LMG 3431</strain>
    </source>
</reference>
<dbReference type="EMBL" id="CADIJX010000002">
    <property type="protein sequence ID" value="CAB3634360.1"/>
    <property type="molecule type" value="Genomic_DNA"/>
</dbReference>
<dbReference type="Gene3D" id="1.10.10.10">
    <property type="entry name" value="Winged helix-like DNA-binding domain superfamily/Winged helix DNA-binding domain"/>
    <property type="match status" value="1"/>
</dbReference>
<evidence type="ECO:0000256" key="2">
    <source>
        <dbReference type="ARBA" id="ARBA00023015"/>
    </source>
</evidence>
<sequence length="310" mass="33128">MLDLELLRTLVCVVDEGSFTRAASRVHRTQSTVSQQVRKLEQTVGKTLLLRDRAGSNVVATEDGELMLAYARRLLAMADEAELVVAAPRASRVLRLGIPEDFDVARLTVLLAGFVANHPEARLETCSGMSTELRGKLADGDLDLALIKREPGDGPCLAAWTEQLVWVGDKRHLDGSAAVPLVLFPHGCIYRKRMIYALESAGRPWHVAYHSHSLAGVQAAVAAGLGVSLLPAFARLETHALLGAQDGLAAVPSTELAIVNSRGASGMEQQLLEALVIALKQAVETDILSQSVRDIAGSGDGGRQFKSPST</sequence>
<protein>
    <submittedName>
        <fullName evidence="6">HTH-type transcriptional regulator HdfR</fullName>
    </submittedName>
</protein>
<dbReference type="InterPro" id="IPR036390">
    <property type="entry name" value="WH_DNA-bd_sf"/>
</dbReference>
<dbReference type="SUPFAM" id="SSF46785">
    <property type="entry name" value="Winged helix' DNA-binding domain"/>
    <property type="match status" value="1"/>
</dbReference>
<dbReference type="InterPro" id="IPR005119">
    <property type="entry name" value="LysR_subst-bd"/>
</dbReference>
<dbReference type="Pfam" id="PF03466">
    <property type="entry name" value="LysR_substrate"/>
    <property type="match status" value="1"/>
</dbReference>
<proteinExistence type="inferred from homology"/>
<dbReference type="PROSITE" id="PS50931">
    <property type="entry name" value="HTH_LYSR"/>
    <property type="match status" value="1"/>
</dbReference>
<dbReference type="PANTHER" id="PTHR30579">
    <property type="entry name" value="TRANSCRIPTIONAL REGULATOR"/>
    <property type="match status" value="1"/>
</dbReference>
<dbReference type="RefSeq" id="WP_175173715.1">
    <property type="nucleotide sequence ID" value="NZ_CADIJX010000002.1"/>
</dbReference>
<dbReference type="Gene3D" id="3.40.190.10">
    <property type="entry name" value="Periplasmic binding protein-like II"/>
    <property type="match status" value="2"/>
</dbReference>
<evidence type="ECO:0000256" key="1">
    <source>
        <dbReference type="ARBA" id="ARBA00009437"/>
    </source>
</evidence>
<dbReference type="Proteomes" id="UP000494108">
    <property type="component" value="Unassembled WGS sequence"/>
</dbReference>
<dbReference type="InterPro" id="IPR000847">
    <property type="entry name" value="LysR_HTH_N"/>
</dbReference>
<dbReference type="PRINTS" id="PR00039">
    <property type="entry name" value="HTHLYSR"/>
</dbReference>